<keyword evidence="1" id="KW-0597">Phosphoprotein</keyword>
<dbReference type="Pfam" id="PF00498">
    <property type="entry name" value="FHA"/>
    <property type="match status" value="1"/>
</dbReference>
<feature type="transmembrane region" description="Helical" evidence="2">
    <location>
        <begin position="70"/>
        <end position="93"/>
    </location>
</feature>
<dbReference type="InterPro" id="IPR008523">
    <property type="entry name" value="DUF805"/>
</dbReference>
<feature type="transmembrane region" description="Helical" evidence="2">
    <location>
        <begin position="136"/>
        <end position="157"/>
    </location>
</feature>
<evidence type="ECO:0000256" key="1">
    <source>
        <dbReference type="ARBA" id="ARBA00022553"/>
    </source>
</evidence>
<dbReference type="InterPro" id="IPR000253">
    <property type="entry name" value="FHA_dom"/>
</dbReference>
<feature type="transmembrane region" description="Helical" evidence="2">
    <location>
        <begin position="99"/>
        <end position="124"/>
    </location>
</feature>
<dbReference type="Proteomes" id="UP001230289">
    <property type="component" value="Unassembled WGS sequence"/>
</dbReference>
<name>A0ABU0XH01_9MICO</name>
<gene>
    <name evidence="4" type="ORF">RBR11_05935</name>
</gene>
<keyword evidence="2" id="KW-1133">Transmembrane helix</keyword>
<dbReference type="PANTHER" id="PTHR34980:SF2">
    <property type="entry name" value="INNER MEMBRANE PROTEIN YHAH-RELATED"/>
    <property type="match status" value="1"/>
</dbReference>
<feature type="domain" description="FHA" evidence="3">
    <location>
        <begin position="307"/>
        <end position="361"/>
    </location>
</feature>
<dbReference type="Pfam" id="PF05656">
    <property type="entry name" value="DUF805"/>
    <property type="match status" value="1"/>
</dbReference>
<comment type="caution">
    <text evidence="4">The sequence shown here is derived from an EMBL/GenBank/DDBJ whole genome shotgun (WGS) entry which is preliminary data.</text>
</comment>
<dbReference type="CDD" id="cd00060">
    <property type="entry name" value="FHA"/>
    <property type="match status" value="1"/>
</dbReference>
<dbReference type="SUPFAM" id="SSF49879">
    <property type="entry name" value="SMAD/FHA domain"/>
    <property type="match status" value="1"/>
</dbReference>
<evidence type="ECO:0000313" key="5">
    <source>
        <dbReference type="Proteomes" id="UP001230289"/>
    </source>
</evidence>
<dbReference type="RefSeq" id="WP_308488396.1">
    <property type="nucleotide sequence ID" value="NZ_JAVFCB010000003.1"/>
</dbReference>
<evidence type="ECO:0000256" key="2">
    <source>
        <dbReference type="SAM" id="Phobius"/>
    </source>
</evidence>
<sequence length="400" mass="41352">MTPDVAASSIGDDPHPRPPWSKTMTIQPVAEPPLDQPYYGAPFDAVARRFVKKAFVYTGRASRSEYWKTALLVDGGYLAVEILLTIAGVVTVSMYDSGIVAFLSVVGLLVWIAFLAGSVMMISVGVRRLHDAGRSGLTLLFALIPFAGPIITLVFLLQPSDPRGARFDGPPGGRASFGAVVPGMAYEWPVSQPYAAPAVPSVPPVPAVPAAEFATSSGGFAAPTVPSLPPAPAIPTMAVPPVPAAPIQAVPGIVPPAPPVPVAPPMPEIVAPAADDGLDATRITVQPTGSWRIVLTDGRQIALGCSARLGRDPGADPSDPSALLIPLDDAAKSISKTHAALSVTEDGVLVTDLHSTNGTVVRFADGTPTVLAPGAPFLVRADAELRIGEYTIRLGKEAGL</sequence>
<reference evidence="4 5" key="1">
    <citation type="submission" date="2023-08" db="EMBL/GenBank/DDBJ databases">
        <title>Microbacterium sp. nov., isolated from a waste landfill.</title>
        <authorList>
            <person name="Wen W."/>
        </authorList>
    </citation>
    <scope>NUCLEOTIDE SEQUENCE [LARGE SCALE GENOMIC DNA]</scope>
    <source>
        <strain evidence="4 5">ASV81</strain>
    </source>
</reference>
<organism evidence="4 5">
    <name type="scientific">Microbacterium capsulatum</name>
    <dbReference type="NCBI Taxonomy" id="3041921"/>
    <lineage>
        <taxon>Bacteria</taxon>
        <taxon>Bacillati</taxon>
        <taxon>Actinomycetota</taxon>
        <taxon>Actinomycetes</taxon>
        <taxon>Micrococcales</taxon>
        <taxon>Microbacteriaceae</taxon>
        <taxon>Microbacterium</taxon>
    </lineage>
</organism>
<protein>
    <submittedName>
        <fullName evidence="4">DUF805 domain-containing protein</fullName>
    </submittedName>
</protein>
<keyword evidence="2" id="KW-0812">Transmembrane</keyword>
<keyword evidence="2" id="KW-0472">Membrane</keyword>
<proteinExistence type="predicted"/>
<dbReference type="EMBL" id="JAVFCB010000003">
    <property type="protein sequence ID" value="MDQ4213450.1"/>
    <property type="molecule type" value="Genomic_DNA"/>
</dbReference>
<dbReference type="PANTHER" id="PTHR34980">
    <property type="entry name" value="INNER MEMBRANE PROTEIN-RELATED-RELATED"/>
    <property type="match status" value="1"/>
</dbReference>
<accession>A0ABU0XH01</accession>
<dbReference type="InterPro" id="IPR008984">
    <property type="entry name" value="SMAD_FHA_dom_sf"/>
</dbReference>
<dbReference type="PROSITE" id="PS50006">
    <property type="entry name" value="FHA_DOMAIN"/>
    <property type="match status" value="1"/>
</dbReference>
<dbReference type="Gene3D" id="2.60.200.20">
    <property type="match status" value="1"/>
</dbReference>
<evidence type="ECO:0000259" key="3">
    <source>
        <dbReference type="PROSITE" id="PS50006"/>
    </source>
</evidence>
<keyword evidence="5" id="KW-1185">Reference proteome</keyword>
<evidence type="ECO:0000313" key="4">
    <source>
        <dbReference type="EMBL" id="MDQ4213450.1"/>
    </source>
</evidence>